<dbReference type="Pfam" id="PF01471">
    <property type="entry name" value="PG_binding_1"/>
    <property type="match status" value="1"/>
</dbReference>
<keyword evidence="4" id="KW-1185">Reference proteome</keyword>
<dbReference type="Proteomes" id="UP000198953">
    <property type="component" value="Unassembled WGS sequence"/>
</dbReference>
<evidence type="ECO:0000313" key="4">
    <source>
        <dbReference type="Proteomes" id="UP000198953"/>
    </source>
</evidence>
<sequence>MFDAELLDQPRLRAWLHEGMPKPGQPTPPSSGDGVPEWPGRLLAYQPGQAMMRGHDVTVWQRQMYARGWRIDVDGVYEPRSAEVARLFQKEKGLPADGVVGRQTSEAAWAAPVT</sequence>
<dbReference type="InterPro" id="IPR036365">
    <property type="entry name" value="PGBD-like_sf"/>
</dbReference>
<dbReference type="AlphaFoldDB" id="A0A1H8IIT6"/>
<dbReference type="InterPro" id="IPR036366">
    <property type="entry name" value="PGBDSf"/>
</dbReference>
<evidence type="ECO:0000256" key="1">
    <source>
        <dbReference type="SAM" id="MobiDB-lite"/>
    </source>
</evidence>
<evidence type="ECO:0000259" key="2">
    <source>
        <dbReference type="Pfam" id="PF01471"/>
    </source>
</evidence>
<organism evidence="3 4">
    <name type="scientific">Nonomuraea pusilla</name>
    <dbReference type="NCBI Taxonomy" id="46177"/>
    <lineage>
        <taxon>Bacteria</taxon>
        <taxon>Bacillati</taxon>
        <taxon>Actinomycetota</taxon>
        <taxon>Actinomycetes</taxon>
        <taxon>Streptosporangiales</taxon>
        <taxon>Streptosporangiaceae</taxon>
        <taxon>Nonomuraea</taxon>
    </lineage>
</organism>
<dbReference type="Gene3D" id="1.10.101.10">
    <property type="entry name" value="PGBD-like superfamily/PGBD"/>
    <property type="match status" value="1"/>
</dbReference>
<feature type="domain" description="Peptidoglycan binding-like" evidence="2">
    <location>
        <begin position="54"/>
        <end position="107"/>
    </location>
</feature>
<name>A0A1H8IIT6_9ACTN</name>
<proteinExistence type="predicted"/>
<reference evidence="3 4" key="1">
    <citation type="submission" date="2016-10" db="EMBL/GenBank/DDBJ databases">
        <authorList>
            <person name="de Groot N.N."/>
        </authorList>
    </citation>
    <scope>NUCLEOTIDE SEQUENCE [LARGE SCALE GENOMIC DNA]</scope>
    <source>
        <strain evidence="3 4">DSM 43357</strain>
    </source>
</reference>
<feature type="region of interest" description="Disordered" evidence="1">
    <location>
        <begin position="16"/>
        <end position="38"/>
    </location>
</feature>
<dbReference type="SUPFAM" id="SSF47090">
    <property type="entry name" value="PGBD-like"/>
    <property type="match status" value="1"/>
</dbReference>
<accession>A0A1H8IIT6</accession>
<dbReference type="InterPro" id="IPR002477">
    <property type="entry name" value="Peptidoglycan-bd-like"/>
</dbReference>
<dbReference type="EMBL" id="FOBF01000032">
    <property type="protein sequence ID" value="SEN67787.1"/>
    <property type="molecule type" value="Genomic_DNA"/>
</dbReference>
<gene>
    <name evidence="3" type="ORF">SAMN05660976_08057</name>
</gene>
<evidence type="ECO:0000313" key="3">
    <source>
        <dbReference type="EMBL" id="SEN67787.1"/>
    </source>
</evidence>
<protein>
    <submittedName>
        <fullName evidence="3">Putative peptidoglycan binding domain-containing protein</fullName>
    </submittedName>
</protein>